<dbReference type="InterPro" id="IPR047932">
    <property type="entry name" value="FBXL14_F-box"/>
</dbReference>
<dbReference type="InterPro" id="IPR036047">
    <property type="entry name" value="F-box-like_dom_sf"/>
</dbReference>
<dbReference type="SMART" id="SM00256">
    <property type="entry name" value="FBOX"/>
    <property type="match status" value="1"/>
</dbReference>
<dbReference type="SUPFAM" id="SSF81383">
    <property type="entry name" value="F-box domain"/>
    <property type="match status" value="1"/>
</dbReference>
<keyword evidence="3" id="KW-1185">Reference proteome</keyword>
<evidence type="ECO:0000256" key="1">
    <source>
        <dbReference type="ARBA" id="ARBA00022786"/>
    </source>
</evidence>
<keyword evidence="1" id="KW-0833">Ubl conjugation pathway</keyword>
<dbReference type="InterPro" id="IPR001611">
    <property type="entry name" value="Leu-rich_rpt"/>
</dbReference>
<accession>A0ABM1B334</accession>
<dbReference type="InterPro" id="IPR001810">
    <property type="entry name" value="F-box_dom"/>
</dbReference>
<dbReference type="InterPro" id="IPR032675">
    <property type="entry name" value="LRR_dom_sf"/>
</dbReference>
<dbReference type="Pfam" id="PF12937">
    <property type="entry name" value="F-box-like"/>
    <property type="match status" value="1"/>
</dbReference>
<dbReference type="PANTHER" id="PTHR13318:SF190">
    <property type="entry name" value="PARTNER OF PAIRED, ISOFORM B"/>
    <property type="match status" value="1"/>
</dbReference>
<dbReference type="PANTHER" id="PTHR13318">
    <property type="entry name" value="PARTNER OF PAIRED, ISOFORM B-RELATED"/>
    <property type="match status" value="1"/>
</dbReference>
<dbReference type="Pfam" id="PF13516">
    <property type="entry name" value="LRR_6"/>
    <property type="match status" value="3"/>
</dbReference>
<reference evidence="4" key="1">
    <citation type="submission" date="2025-08" db="UniProtKB">
        <authorList>
            <consortium name="RefSeq"/>
        </authorList>
    </citation>
    <scope>IDENTIFICATION</scope>
    <source>
        <tissue evidence="4">Muscle</tissue>
    </source>
</reference>
<sequence length="430" mass="47424">MEDMDFSSLEVKTAHVSCLYPEILALIFSYLDVKDKGRAAQVCKAWREAAYHKSVWRGVEARLHLRRANPSLFPSLLRRGIRRVQVLSLRKSLRDVVQRLPNIESLNLSGCYNLTDSWLNHAMVLEVPSLTILNLSMCKQITDSSLNRIAQCVSYLEVLYLGGCSNITNEGLRFIASKLKKLRVLNLRSCRHISDKGIADLAGLSLESGSGAVGLENLGLQDCQKITDEALRHLSHGVLHLKSINLSFCAGVTDSGLKHLARLSTVRELNLRSCDNISDIGMAYLAEGGSRVTILDVSFCDKVSDQGLLHISQGLFNLRSLSLNACPISDEGLSRVARTLSDLHTLNIGQCCRVTDKGLSLIADHLHHLQCIDLYGCTKITTVGLEKIMQIPNLAVLNLGLWQREHNGGLPKPKEIGSGLHSLIGTVKYK</sequence>
<organism evidence="3 4">
    <name type="scientific">Limulus polyphemus</name>
    <name type="common">Atlantic horseshoe crab</name>
    <dbReference type="NCBI Taxonomy" id="6850"/>
    <lineage>
        <taxon>Eukaryota</taxon>
        <taxon>Metazoa</taxon>
        <taxon>Ecdysozoa</taxon>
        <taxon>Arthropoda</taxon>
        <taxon>Chelicerata</taxon>
        <taxon>Merostomata</taxon>
        <taxon>Xiphosura</taxon>
        <taxon>Limulidae</taxon>
        <taxon>Limulus</taxon>
    </lineage>
</organism>
<evidence type="ECO:0000313" key="4">
    <source>
        <dbReference type="RefSeq" id="XP_013773808.1"/>
    </source>
</evidence>
<dbReference type="Pfam" id="PF25372">
    <property type="entry name" value="DUF7885"/>
    <property type="match status" value="2"/>
</dbReference>
<dbReference type="InterPro" id="IPR057207">
    <property type="entry name" value="FBXL15_LRR"/>
</dbReference>
<name>A0ABM1B334_LIMPO</name>
<dbReference type="Gene3D" id="3.80.10.10">
    <property type="entry name" value="Ribonuclease Inhibitor"/>
    <property type="match status" value="2"/>
</dbReference>
<dbReference type="SMART" id="SM00367">
    <property type="entry name" value="LRR_CC"/>
    <property type="match status" value="11"/>
</dbReference>
<feature type="domain" description="F-box" evidence="2">
    <location>
        <begin position="13"/>
        <end position="59"/>
    </location>
</feature>
<protein>
    <submittedName>
        <fullName evidence="4">F-box/LRR-repeat protein 14-like</fullName>
    </submittedName>
</protein>
<dbReference type="CDD" id="cd22125">
    <property type="entry name" value="F-box_FBXL14"/>
    <property type="match status" value="1"/>
</dbReference>
<gene>
    <name evidence="4" type="primary">LOC106458806</name>
</gene>
<dbReference type="PROSITE" id="PS50181">
    <property type="entry name" value="FBOX"/>
    <property type="match status" value="1"/>
</dbReference>
<proteinExistence type="predicted"/>
<dbReference type="Proteomes" id="UP000694941">
    <property type="component" value="Unplaced"/>
</dbReference>
<dbReference type="SMART" id="SM00368">
    <property type="entry name" value="LRR_RI"/>
    <property type="match status" value="4"/>
</dbReference>
<dbReference type="GeneID" id="106458806"/>
<dbReference type="InterPro" id="IPR006553">
    <property type="entry name" value="Leu-rich_rpt_Cys-con_subtyp"/>
</dbReference>
<evidence type="ECO:0000259" key="2">
    <source>
        <dbReference type="PROSITE" id="PS50181"/>
    </source>
</evidence>
<dbReference type="SUPFAM" id="SSF52047">
    <property type="entry name" value="RNI-like"/>
    <property type="match status" value="1"/>
</dbReference>
<evidence type="ECO:0000313" key="3">
    <source>
        <dbReference type="Proteomes" id="UP000694941"/>
    </source>
</evidence>
<dbReference type="RefSeq" id="XP_013773808.1">
    <property type="nucleotide sequence ID" value="XM_013918354.2"/>
</dbReference>